<dbReference type="EMBL" id="BGZK01003948">
    <property type="protein sequence ID" value="GBP05797.1"/>
    <property type="molecule type" value="Genomic_DNA"/>
</dbReference>
<dbReference type="Proteomes" id="UP000299102">
    <property type="component" value="Unassembled WGS sequence"/>
</dbReference>
<dbReference type="AlphaFoldDB" id="A0A4C1SWZ2"/>
<accession>A0A4C1SWZ2</accession>
<reference evidence="1 2" key="1">
    <citation type="journal article" date="2019" name="Commun. Biol.">
        <title>The bagworm genome reveals a unique fibroin gene that provides high tensile strength.</title>
        <authorList>
            <person name="Kono N."/>
            <person name="Nakamura H."/>
            <person name="Ohtoshi R."/>
            <person name="Tomita M."/>
            <person name="Numata K."/>
            <person name="Arakawa K."/>
        </authorList>
    </citation>
    <scope>NUCLEOTIDE SEQUENCE [LARGE SCALE GENOMIC DNA]</scope>
</reference>
<evidence type="ECO:0000313" key="1">
    <source>
        <dbReference type="EMBL" id="GBP05797.1"/>
    </source>
</evidence>
<sequence length="108" mass="11486">MIGLKSGVITARPLISVSGASGANAYHKLKCMATPPQLNICSMCNGCTTYKNAERGLPKLLTRNRISDSGRSGSPEVSQHNSGKLTLHACMVRVRYLTDCAGSFSCHS</sequence>
<organism evidence="1 2">
    <name type="scientific">Eumeta variegata</name>
    <name type="common">Bagworm moth</name>
    <name type="synonym">Eumeta japonica</name>
    <dbReference type="NCBI Taxonomy" id="151549"/>
    <lineage>
        <taxon>Eukaryota</taxon>
        <taxon>Metazoa</taxon>
        <taxon>Ecdysozoa</taxon>
        <taxon>Arthropoda</taxon>
        <taxon>Hexapoda</taxon>
        <taxon>Insecta</taxon>
        <taxon>Pterygota</taxon>
        <taxon>Neoptera</taxon>
        <taxon>Endopterygota</taxon>
        <taxon>Lepidoptera</taxon>
        <taxon>Glossata</taxon>
        <taxon>Ditrysia</taxon>
        <taxon>Tineoidea</taxon>
        <taxon>Psychidae</taxon>
        <taxon>Oiketicinae</taxon>
        <taxon>Eumeta</taxon>
    </lineage>
</organism>
<proteinExistence type="predicted"/>
<protein>
    <submittedName>
        <fullName evidence="1">Uncharacterized protein</fullName>
    </submittedName>
</protein>
<name>A0A4C1SWZ2_EUMVA</name>
<gene>
    <name evidence="1" type="ORF">EVAR_97914_1</name>
</gene>
<comment type="caution">
    <text evidence="1">The sequence shown here is derived from an EMBL/GenBank/DDBJ whole genome shotgun (WGS) entry which is preliminary data.</text>
</comment>
<evidence type="ECO:0000313" key="2">
    <source>
        <dbReference type="Proteomes" id="UP000299102"/>
    </source>
</evidence>
<keyword evidence="2" id="KW-1185">Reference proteome</keyword>